<gene>
    <name evidence="1" type="ORF">EEB11_06305</name>
</gene>
<evidence type="ECO:0000313" key="1">
    <source>
        <dbReference type="EMBL" id="TGD44291.1"/>
    </source>
</evidence>
<dbReference type="Pfam" id="PF09898">
    <property type="entry name" value="DUF2125"/>
    <property type="match status" value="1"/>
</dbReference>
<organism evidence="1 2">
    <name type="scientific">Pseudotabrizicola sediminis</name>
    <dbReference type="NCBI Taxonomy" id="2486418"/>
    <lineage>
        <taxon>Bacteria</taxon>
        <taxon>Pseudomonadati</taxon>
        <taxon>Pseudomonadota</taxon>
        <taxon>Alphaproteobacteria</taxon>
        <taxon>Rhodobacterales</taxon>
        <taxon>Paracoccaceae</taxon>
        <taxon>Pseudotabrizicola</taxon>
    </lineage>
</organism>
<proteinExistence type="predicted"/>
<accession>A0ABY2KNP8</accession>
<sequence>MMRALLWIATALVVLWSGYWFVGKSTVERGFEAFVLAAPGNGLTVSQTGYRVAGFPNRFDLTLTEPRVTDQRSEIRWEAPFVQVFSLSYRPWHVIAAFAPEQVIRTPAEDITLQSEKLQASVVVSPSSALTLDRTTFVGDAIRASSSLGWMLAADTLRFATRSDPSQTNAYDIGLEVLGLSPDPALAARMPDLPPQIAFARIDANATLSAPLDRFAAGSRPGLTALSLREAVLTWGDLSLSAKGDLQVINGLPEGRIALRATGWRNLVVLATSMGLITPEFAPTLTNMMQAVAGSSGDPEVLEMPLIFAAGQMLLGPLPLGPAPRLN</sequence>
<keyword evidence="2" id="KW-1185">Reference proteome</keyword>
<name>A0ABY2KNP8_9RHOB</name>
<dbReference type="InterPro" id="IPR018666">
    <property type="entry name" value="DUF2125"/>
</dbReference>
<comment type="caution">
    <text evidence="1">The sequence shown here is derived from an EMBL/GenBank/DDBJ whole genome shotgun (WGS) entry which is preliminary data.</text>
</comment>
<dbReference type="Proteomes" id="UP000297741">
    <property type="component" value="Unassembled WGS sequence"/>
</dbReference>
<protein>
    <submittedName>
        <fullName evidence="1">DUF2125 domain-containing protein</fullName>
    </submittedName>
</protein>
<dbReference type="EMBL" id="RPEM01000003">
    <property type="protein sequence ID" value="TGD44291.1"/>
    <property type="molecule type" value="Genomic_DNA"/>
</dbReference>
<evidence type="ECO:0000313" key="2">
    <source>
        <dbReference type="Proteomes" id="UP000297741"/>
    </source>
</evidence>
<reference evidence="1 2" key="1">
    <citation type="submission" date="2018-11" db="EMBL/GenBank/DDBJ databases">
        <title>Tabrizicola sp. isolated from sediment of alpine lake.</title>
        <authorList>
            <person name="Liu Z."/>
        </authorList>
    </citation>
    <scope>NUCLEOTIDE SEQUENCE [LARGE SCALE GENOMIC DNA]</scope>
    <source>
        <strain evidence="1 2">DRYC-M-16</strain>
    </source>
</reference>